<dbReference type="EMBL" id="CM056742">
    <property type="protein sequence ID" value="KAJ8675751.1"/>
    <property type="molecule type" value="Genomic_DNA"/>
</dbReference>
<accession>A0ACC2NY72</accession>
<evidence type="ECO:0000313" key="2">
    <source>
        <dbReference type="Proteomes" id="UP001239111"/>
    </source>
</evidence>
<comment type="caution">
    <text evidence="1">The sequence shown here is derived from an EMBL/GenBank/DDBJ whole genome shotgun (WGS) entry which is preliminary data.</text>
</comment>
<gene>
    <name evidence="1" type="ORF">QAD02_011537</name>
</gene>
<keyword evidence="2" id="KW-1185">Reference proteome</keyword>
<dbReference type="Proteomes" id="UP001239111">
    <property type="component" value="Chromosome 2"/>
</dbReference>
<organism evidence="1 2">
    <name type="scientific">Eretmocerus hayati</name>
    <dbReference type="NCBI Taxonomy" id="131215"/>
    <lineage>
        <taxon>Eukaryota</taxon>
        <taxon>Metazoa</taxon>
        <taxon>Ecdysozoa</taxon>
        <taxon>Arthropoda</taxon>
        <taxon>Hexapoda</taxon>
        <taxon>Insecta</taxon>
        <taxon>Pterygota</taxon>
        <taxon>Neoptera</taxon>
        <taxon>Endopterygota</taxon>
        <taxon>Hymenoptera</taxon>
        <taxon>Apocrita</taxon>
        <taxon>Proctotrupomorpha</taxon>
        <taxon>Chalcidoidea</taxon>
        <taxon>Aphelinidae</taxon>
        <taxon>Aphelininae</taxon>
        <taxon>Eretmocerus</taxon>
    </lineage>
</organism>
<protein>
    <submittedName>
        <fullName evidence="1">Uncharacterized protein</fullName>
    </submittedName>
</protein>
<proteinExistence type="predicted"/>
<name>A0ACC2NY72_9HYME</name>
<evidence type="ECO:0000313" key="1">
    <source>
        <dbReference type="EMBL" id="KAJ8675751.1"/>
    </source>
</evidence>
<sequence>MASAQTSILVLCFVSLAPTLDSTESISKYIYVEDDARLVSFSMYETTLTYVSCQGPDKSWIVCNLTIAQRDTGYQPKIRNNFLQEVVHSTSEWKTKVFLFHNNDVVVVWGYHDKLNHFTSLKLFFVRKFSQAIKISKIHLNNHFMNVTGMVDHLFILRTSTGFEAIYEDDCSDLCSVGFDNDGTQVTRSKNTNYLISKQGYFVYPTETHLNISNGNHCFLMWSEERLNASLFFGTNAQQMFKTVKNLGFYSPDLKISTANRDLSICEQNPSDKTILTCTRGNSRSWLYLEFPYEFQNSIVYNLPRGEFLTITNRVMKPSEGDVIFQFFLTAFNAHGQHMYSEQITHYSCPEVNPVNLYVHIYEGSVDNYCVSLAKLTRIPHFVAKCLPKVLISQ</sequence>
<reference evidence="1" key="1">
    <citation type="submission" date="2023-04" db="EMBL/GenBank/DDBJ databases">
        <title>A chromosome-level genome assembly of the parasitoid wasp Eretmocerus hayati.</title>
        <authorList>
            <person name="Zhong Y."/>
            <person name="Liu S."/>
            <person name="Liu Y."/>
        </authorList>
    </citation>
    <scope>NUCLEOTIDE SEQUENCE</scope>
    <source>
        <strain evidence="1">ZJU_SS_LIU_2023</strain>
    </source>
</reference>